<reference evidence="5" key="2">
    <citation type="journal article" date="2021" name="PeerJ">
        <title>Extensive microbial diversity within the chicken gut microbiome revealed by metagenomics and culture.</title>
        <authorList>
            <person name="Gilroy R."/>
            <person name="Ravi A."/>
            <person name="Getino M."/>
            <person name="Pursley I."/>
            <person name="Horton D.L."/>
            <person name="Alikhan N.F."/>
            <person name="Baker D."/>
            <person name="Gharbi K."/>
            <person name="Hall N."/>
            <person name="Watson M."/>
            <person name="Adriaenssens E.M."/>
            <person name="Foster-Nyarko E."/>
            <person name="Jarju S."/>
            <person name="Secka A."/>
            <person name="Antonio M."/>
            <person name="Oren A."/>
            <person name="Chaudhuri R.R."/>
            <person name="La Ragione R."/>
            <person name="Hildebrand F."/>
            <person name="Pallen M.J."/>
        </authorList>
    </citation>
    <scope>NUCLEOTIDE SEQUENCE</scope>
    <source>
        <strain evidence="5">ChiSxjej1B13-7958</strain>
    </source>
</reference>
<gene>
    <name evidence="5" type="ORF">IAB89_04520</name>
</gene>
<accession>A0A9D1AM58</accession>
<evidence type="ECO:0000313" key="6">
    <source>
        <dbReference type="Proteomes" id="UP000824242"/>
    </source>
</evidence>
<dbReference type="InterPro" id="IPR000843">
    <property type="entry name" value="HTH_LacI"/>
</dbReference>
<dbReference type="AlphaFoldDB" id="A0A9D1AM58"/>
<keyword evidence="2 5" id="KW-0238">DNA-binding</keyword>
<protein>
    <submittedName>
        <fullName evidence="5">LacI family DNA-binding transcriptional regulator</fullName>
    </submittedName>
</protein>
<evidence type="ECO:0000256" key="3">
    <source>
        <dbReference type="ARBA" id="ARBA00023163"/>
    </source>
</evidence>
<organism evidence="5 6">
    <name type="scientific">Candidatus Caccousia avicola</name>
    <dbReference type="NCBI Taxonomy" id="2840721"/>
    <lineage>
        <taxon>Bacteria</taxon>
        <taxon>Bacillati</taxon>
        <taxon>Bacillota</taxon>
        <taxon>Clostridia</taxon>
        <taxon>Eubacteriales</taxon>
        <taxon>Oscillospiraceae</taxon>
        <taxon>Oscillospiraceae incertae sedis</taxon>
        <taxon>Candidatus Caccousia</taxon>
    </lineage>
</organism>
<dbReference type="InterPro" id="IPR010982">
    <property type="entry name" value="Lambda_DNA-bd_dom_sf"/>
</dbReference>
<keyword evidence="1" id="KW-0805">Transcription regulation</keyword>
<comment type="caution">
    <text evidence="5">The sequence shown here is derived from an EMBL/GenBank/DDBJ whole genome shotgun (WGS) entry which is preliminary data.</text>
</comment>
<dbReference type="Gene3D" id="1.10.260.40">
    <property type="entry name" value="lambda repressor-like DNA-binding domains"/>
    <property type="match status" value="1"/>
</dbReference>
<dbReference type="Proteomes" id="UP000824242">
    <property type="component" value="Unassembled WGS sequence"/>
</dbReference>
<evidence type="ECO:0000256" key="2">
    <source>
        <dbReference type="ARBA" id="ARBA00023125"/>
    </source>
</evidence>
<dbReference type="InterPro" id="IPR028082">
    <property type="entry name" value="Peripla_BP_I"/>
</dbReference>
<reference evidence="5" key="1">
    <citation type="submission" date="2020-10" db="EMBL/GenBank/DDBJ databases">
        <authorList>
            <person name="Gilroy R."/>
        </authorList>
    </citation>
    <scope>NUCLEOTIDE SEQUENCE</scope>
    <source>
        <strain evidence="5">ChiSxjej1B13-7958</strain>
    </source>
</reference>
<dbReference type="PANTHER" id="PTHR30146:SF109">
    <property type="entry name" value="HTH-TYPE TRANSCRIPTIONAL REGULATOR GALS"/>
    <property type="match status" value="1"/>
</dbReference>
<dbReference type="PROSITE" id="PS50932">
    <property type="entry name" value="HTH_LACI_2"/>
    <property type="match status" value="1"/>
</dbReference>
<dbReference type="GO" id="GO:0003700">
    <property type="term" value="F:DNA-binding transcription factor activity"/>
    <property type="evidence" value="ECO:0007669"/>
    <property type="project" value="TreeGrafter"/>
</dbReference>
<dbReference type="InterPro" id="IPR046335">
    <property type="entry name" value="LacI/GalR-like_sensor"/>
</dbReference>
<evidence type="ECO:0000256" key="1">
    <source>
        <dbReference type="ARBA" id="ARBA00023015"/>
    </source>
</evidence>
<dbReference type="SUPFAM" id="SSF53822">
    <property type="entry name" value="Periplasmic binding protein-like I"/>
    <property type="match status" value="1"/>
</dbReference>
<evidence type="ECO:0000313" key="5">
    <source>
        <dbReference type="EMBL" id="HIR46914.1"/>
    </source>
</evidence>
<dbReference type="Gene3D" id="3.40.50.2300">
    <property type="match status" value="2"/>
</dbReference>
<dbReference type="CDD" id="cd01392">
    <property type="entry name" value="HTH_LacI"/>
    <property type="match status" value="1"/>
</dbReference>
<dbReference type="SMART" id="SM00354">
    <property type="entry name" value="HTH_LACI"/>
    <property type="match status" value="1"/>
</dbReference>
<keyword evidence="3" id="KW-0804">Transcription</keyword>
<evidence type="ECO:0000259" key="4">
    <source>
        <dbReference type="PROSITE" id="PS50932"/>
    </source>
</evidence>
<dbReference type="CDD" id="cd06267">
    <property type="entry name" value="PBP1_LacI_sugar_binding-like"/>
    <property type="match status" value="1"/>
</dbReference>
<dbReference type="Pfam" id="PF13377">
    <property type="entry name" value="Peripla_BP_3"/>
    <property type="match status" value="1"/>
</dbReference>
<dbReference type="PANTHER" id="PTHR30146">
    <property type="entry name" value="LACI-RELATED TRANSCRIPTIONAL REPRESSOR"/>
    <property type="match status" value="1"/>
</dbReference>
<name>A0A9D1AM58_9FIRM</name>
<dbReference type="GO" id="GO:0000976">
    <property type="term" value="F:transcription cis-regulatory region binding"/>
    <property type="evidence" value="ECO:0007669"/>
    <property type="project" value="TreeGrafter"/>
</dbReference>
<dbReference type="EMBL" id="DVGZ01000042">
    <property type="protein sequence ID" value="HIR46914.1"/>
    <property type="molecule type" value="Genomic_DNA"/>
</dbReference>
<feature type="domain" description="HTH lacI-type" evidence="4">
    <location>
        <begin position="2"/>
        <end position="56"/>
    </location>
</feature>
<dbReference type="Pfam" id="PF00356">
    <property type="entry name" value="LacI"/>
    <property type="match status" value="1"/>
</dbReference>
<proteinExistence type="predicted"/>
<dbReference type="SUPFAM" id="SSF47413">
    <property type="entry name" value="lambda repressor-like DNA-binding domains"/>
    <property type="match status" value="1"/>
</dbReference>
<sequence>MARIEDIAKKLNISKGTVSKALNGAPDVSETLRKSVLETAVELGYSRSMRKRGAKKLCLFIENMGYSAPSDFGYDIVIGFRKAAEPAGFEVCCVPLDAQTQKNYPYDEYMLQHNYTAAFFLGLSLADVWLHQLQTSHTPAVLLDNYIRANPFTCYVGVDNNEGMDLAVAYLKNMGHRKIGFLSGGLGSYINQIRYRAFFHALRKNDLPDDHTLAGSDYFFSECLQKHLPSLLHQKATAIICAHDLLAHTLIIRCRELGLRVPDDLSIVGFDDLPLCDYTSPPLTTIRQDRTQLGKSAFYALSSLLNSVPISTLLLHAQLVVRQSTGTAPGKVPVLQVR</sequence>